<feature type="compositionally biased region" description="Low complexity" evidence="1">
    <location>
        <begin position="139"/>
        <end position="160"/>
    </location>
</feature>
<dbReference type="Proteomes" id="UP000276215">
    <property type="component" value="Unassembled WGS sequence"/>
</dbReference>
<keyword evidence="3" id="KW-1185">Reference proteome</keyword>
<feature type="compositionally biased region" description="Acidic residues" evidence="1">
    <location>
        <begin position="205"/>
        <end position="217"/>
    </location>
</feature>
<proteinExistence type="predicted"/>
<feature type="compositionally biased region" description="Polar residues" evidence="1">
    <location>
        <begin position="244"/>
        <end position="254"/>
    </location>
</feature>
<organism evidence="2 3">
    <name type="scientific">Choiromyces venosus 120613-1</name>
    <dbReference type="NCBI Taxonomy" id="1336337"/>
    <lineage>
        <taxon>Eukaryota</taxon>
        <taxon>Fungi</taxon>
        <taxon>Dikarya</taxon>
        <taxon>Ascomycota</taxon>
        <taxon>Pezizomycotina</taxon>
        <taxon>Pezizomycetes</taxon>
        <taxon>Pezizales</taxon>
        <taxon>Tuberaceae</taxon>
        <taxon>Choiromyces</taxon>
    </lineage>
</organism>
<name>A0A3N4K7J1_9PEZI</name>
<evidence type="ECO:0000313" key="3">
    <source>
        <dbReference type="Proteomes" id="UP000276215"/>
    </source>
</evidence>
<dbReference type="EMBL" id="ML120358">
    <property type="protein sequence ID" value="RPB04421.1"/>
    <property type="molecule type" value="Genomic_DNA"/>
</dbReference>
<sequence length="272" mass="29312">MAMNSFTGRNSAAGHQDMSDFITLESGKGTPVPPSPNPTLIHLNGQQLRRKRSRSIDDGDETDSESEVRARKANFRITSYSLERHLSEQPSSSEAFLYGGSSYEECQAKRGQEIQSVFDDFDRKFMNPAGDLTLINTNSTRSGSSDSMSISGSSRISGSTGTTTICGDHHGVRLGGILDDLNYTLNQYLIAPLKDDPFVGPAIMDEGEGEGEEEGQEEAIHPPAENCFSEGGWSPPNGCLANPITPTTTLTVSSDDAYPYPAEGRGEDDLSC</sequence>
<evidence type="ECO:0000313" key="2">
    <source>
        <dbReference type="EMBL" id="RPB04421.1"/>
    </source>
</evidence>
<evidence type="ECO:0000256" key="1">
    <source>
        <dbReference type="SAM" id="MobiDB-lite"/>
    </source>
</evidence>
<reference evidence="2 3" key="1">
    <citation type="journal article" date="2018" name="Nat. Ecol. Evol.">
        <title>Pezizomycetes genomes reveal the molecular basis of ectomycorrhizal truffle lifestyle.</title>
        <authorList>
            <person name="Murat C."/>
            <person name="Payen T."/>
            <person name="Noel B."/>
            <person name="Kuo A."/>
            <person name="Morin E."/>
            <person name="Chen J."/>
            <person name="Kohler A."/>
            <person name="Krizsan K."/>
            <person name="Balestrini R."/>
            <person name="Da Silva C."/>
            <person name="Montanini B."/>
            <person name="Hainaut M."/>
            <person name="Levati E."/>
            <person name="Barry K.W."/>
            <person name="Belfiori B."/>
            <person name="Cichocki N."/>
            <person name="Clum A."/>
            <person name="Dockter R.B."/>
            <person name="Fauchery L."/>
            <person name="Guy J."/>
            <person name="Iotti M."/>
            <person name="Le Tacon F."/>
            <person name="Lindquist E.A."/>
            <person name="Lipzen A."/>
            <person name="Malagnac F."/>
            <person name="Mello A."/>
            <person name="Molinier V."/>
            <person name="Miyauchi S."/>
            <person name="Poulain J."/>
            <person name="Riccioni C."/>
            <person name="Rubini A."/>
            <person name="Sitrit Y."/>
            <person name="Splivallo R."/>
            <person name="Traeger S."/>
            <person name="Wang M."/>
            <person name="Zifcakova L."/>
            <person name="Wipf D."/>
            <person name="Zambonelli A."/>
            <person name="Paolocci F."/>
            <person name="Nowrousian M."/>
            <person name="Ottonello S."/>
            <person name="Baldrian P."/>
            <person name="Spatafora J.W."/>
            <person name="Henrissat B."/>
            <person name="Nagy L.G."/>
            <person name="Aury J.M."/>
            <person name="Wincker P."/>
            <person name="Grigoriev I.V."/>
            <person name="Bonfante P."/>
            <person name="Martin F.M."/>
        </authorList>
    </citation>
    <scope>NUCLEOTIDE SEQUENCE [LARGE SCALE GENOMIC DNA]</scope>
    <source>
        <strain evidence="2 3">120613-1</strain>
    </source>
</reference>
<feature type="region of interest" description="Disordered" evidence="1">
    <location>
        <begin position="23"/>
        <end position="69"/>
    </location>
</feature>
<protein>
    <submittedName>
        <fullName evidence="2">Uncharacterized protein</fullName>
    </submittedName>
</protein>
<dbReference type="AlphaFoldDB" id="A0A3N4K7J1"/>
<accession>A0A3N4K7J1</accession>
<gene>
    <name evidence="2" type="ORF">L873DRAFT_1786233</name>
</gene>
<feature type="region of interest" description="Disordered" evidence="1">
    <location>
        <begin position="205"/>
        <end position="272"/>
    </location>
</feature>
<feature type="region of interest" description="Disordered" evidence="1">
    <location>
        <begin position="136"/>
        <end position="160"/>
    </location>
</feature>